<feature type="domain" description="Single" evidence="4">
    <location>
        <begin position="45"/>
        <end position="109"/>
    </location>
</feature>
<evidence type="ECO:0000256" key="1">
    <source>
        <dbReference type="ARBA" id="ARBA00004613"/>
    </source>
</evidence>
<evidence type="ECO:0000256" key="2">
    <source>
        <dbReference type="ARBA" id="ARBA00022525"/>
    </source>
</evidence>
<evidence type="ECO:0000313" key="6">
    <source>
        <dbReference type="Proteomes" id="UP001378592"/>
    </source>
</evidence>
<evidence type="ECO:0000259" key="4">
    <source>
        <dbReference type="SMART" id="SM01318"/>
    </source>
</evidence>
<evidence type="ECO:0000256" key="3">
    <source>
        <dbReference type="SAM" id="SignalP"/>
    </source>
</evidence>
<name>A0AAN9Z8W3_9ORTH</name>
<evidence type="ECO:0000313" key="5">
    <source>
        <dbReference type="EMBL" id="KAK7872683.1"/>
    </source>
</evidence>
<keyword evidence="6" id="KW-1185">Reference proteome</keyword>
<comment type="caution">
    <text evidence="5">The sequence shown here is derived from an EMBL/GenBank/DDBJ whole genome shotgun (WGS) entry which is preliminary data.</text>
</comment>
<sequence length="122" mass="13337">MKSPAATSASSVLLLALAVVALAHVGRAAVALEKVVENPMYPRHCKDSSLNRYFADRTSWFISGQCLKRNCNFPHISTFSCASVSAEPPCTLVVDNTLRYPQCCPQVRCPSLETSNVDYNDI</sequence>
<protein>
    <recommendedName>
        <fullName evidence="4">Single domain-containing protein</fullName>
    </recommendedName>
</protein>
<keyword evidence="2" id="KW-0964">Secreted</keyword>
<comment type="subcellular location">
    <subcellularLocation>
        <location evidence="1">Secreted</location>
    </subcellularLocation>
</comment>
<organism evidence="5 6">
    <name type="scientific">Gryllus longicercus</name>
    <dbReference type="NCBI Taxonomy" id="2509291"/>
    <lineage>
        <taxon>Eukaryota</taxon>
        <taxon>Metazoa</taxon>
        <taxon>Ecdysozoa</taxon>
        <taxon>Arthropoda</taxon>
        <taxon>Hexapoda</taxon>
        <taxon>Insecta</taxon>
        <taxon>Pterygota</taxon>
        <taxon>Neoptera</taxon>
        <taxon>Polyneoptera</taxon>
        <taxon>Orthoptera</taxon>
        <taxon>Ensifera</taxon>
        <taxon>Gryllidea</taxon>
        <taxon>Grylloidea</taxon>
        <taxon>Gryllidae</taxon>
        <taxon>Gryllinae</taxon>
        <taxon>Gryllus</taxon>
    </lineage>
</organism>
<dbReference type="Proteomes" id="UP001378592">
    <property type="component" value="Unassembled WGS sequence"/>
</dbReference>
<feature type="signal peptide" evidence="3">
    <location>
        <begin position="1"/>
        <end position="28"/>
    </location>
</feature>
<dbReference type="AlphaFoldDB" id="A0AAN9Z8W3"/>
<dbReference type="Pfam" id="PF15430">
    <property type="entry name" value="SVWC"/>
    <property type="match status" value="1"/>
</dbReference>
<dbReference type="EMBL" id="JAZDUA010000021">
    <property type="protein sequence ID" value="KAK7872683.1"/>
    <property type="molecule type" value="Genomic_DNA"/>
</dbReference>
<proteinExistence type="predicted"/>
<keyword evidence="3" id="KW-0732">Signal</keyword>
<gene>
    <name evidence="5" type="ORF">R5R35_002674</name>
</gene>
<feature type="chain" id="PRO_5042835130" description="Single domain-containing protein" evidence="3">
    <location>
        <begin position="29"/>
        <end position="122"/>
    </location>
</feature>
<reference evidence="5 6" key="1">
    <citation type="submission" date="2024-03" db="EMBL/GenBank/DDBJ databases">
        <title>The genome assembly and annotation of the cricket Gryllus longicercus Weissman &amp; Gray.</title>
        <authorList>
            <person name="Szrajer S."/>
            <person name="Gray D."/>
            <person name="Ylla G."/>
        </authorList>
    </citation>
    <scope>NUCLEOTIDE SEQUENCE [LARGE SCALE GENOMIC DNA]</scope>
    <source>
        <strain evidence="5">DAG 2021-001</strain>
        <tissue evidence="5">Whole body minus gut</tissue>
    </source>
</reference>
<accession>A0AAN9Z8W3</accession>
<dbReference type="InterPro" id="IPR029277">
    <property type="entry name" value="SVWC_dom"/>
</dbReference>
<dbReference type="SMART" id="SM01318">
    <property type="entry name" value="SVWC"/>
    <property type="match status" value="1"/>
</dbReference>
<dbReference type="GO" id="GO:0005576">
    <property type="term" value="C:extracellular region"/>
    <property type="evidence" value="ECO:0007669"/>
    <property type="project" value="UniProtKB-SubCell"/>
</dbReference>